<dbReference type="GO" id="GO:0016020">
    <property type="term" value="C:membrane"/>
    <property type="evidence" value="ECO:0007669"/>
    <property type="project" value="UniProtKB-SubCell"/>
</dbReference>
<feature type="transmembrane region" description="Helical" evidence="5">
    <location>
        <begin position="238"/>
        <end position="258"/>
    </location>
</feature>
<dbReference type="PROSITE" id="PS50929">
    <property type="entry name" value="ABC_TM1F"/>
    <property type="match status" value="1"/>
</dbReference>
<organism evidence="7 8">
    <name type="scientific">Rotaria sordida</name>
    <dbReference type="NCBI Taxonomy" id="392033"/>
    <lineage>
        <taxon>Eukaryota</taxon>
        <taxon>Metazoa</taxon>
        <taxon>Spiralia</taxon>
        <taxon>Gnathifera</taxon>
        <taxon>Rotifera</taxon>
        <taxon>Eurotatoria</taxon>
        <taxon>Bdelloidea</taxon>
        <taxon>Philodinida</taxon>
        <taxon>Philodinidae</taxon>
        <taxon>Rotaria</taxon>
    </lineage>
</organism>
<dbReference type="Proteomes" id="UP000663882">
    <property type="component" value="Unassembled WGS sequence"/>
</dbReference>
<gene>
    <name evidence="7" type="ORF">RFH988_LOCUS30810</name>
</gene>
<keyword evidence="2 5" id="KW-0812">Transmembrane</keyword>
<dbReference type="Pfam" id="PF00664">
    <property type="entry name" value="ABC_membrane"/>
    <property type="match status" value="1"/>
</dbReference>
<protein>
    <recommendedName>
        <fullName evidence="6">ABC transmembrane type-1 domain-containing protein</fullName>
    </recommendedName>
</protein>
<feature type="transmembrane region" description="Helical" evidence="5">
    <location>
        <begin position="149"/>
        <end position="172"/>
    </location>
</feature>
<comment type="caution">
    <text evidence="7">The sequence shown here is derived from an EMBL/GenBank/DDBJ whole genome shotgun (WGS) entry which is preliminary data.</text>
</comment>
<dbReference type="AlphaFoldDB" id="A0A815F837"/>
<keyword evidence="4 5" id="KW-0472">Membrane</keyword>
<feature type="domain" description="ABC transmembrane type-1" evidence="6">
    <location>
        <begin position="176"/>
        <end position="279"/>
    </location>
</feature>
<dbReference type="PANTHER" id="PTHR24221">
    <property type="entry name" value="ATP-BINDING CASSETTE SUB-FAMILY B"/>
    <property type="match status" value="1"/>
</dbReference>
<dbReference type="GO" id="GO:0140359">
    <property type="term" value="F:ABC-type transporter activity"/>
    <property type="evidence" value="ECO:0007669"/>
    <property type="project" value="InterPro"/>
</dbReference>
<evidence type="ECO:0000313" key="7">
    <source>
        <dbReference type="EMBL" id="CAF1321953.1"/>
    </source>
</evidence>
<name>A0A815F837_9BILA</name>
<dbReference type="InterPro" id="IPR011527">
    <property type="entry name" value="ABC1_TM_dom"/>
</dbReference>
<dbReference type="InterPro" id="IPR039421">
    <property type="entry name" value="Type_1_exporter"/>
</dbReference>
<keyword evidence="3 5" id="KW-1133">Transmembrane helix</keyword>
<dbReference type="PANTHER" id="PTHR24221:SF503">
    <property type="entry name" value="MITOCHONDRIAL POTASSIUM CHANNEL ATP-BINDING SUBUNIT"/>
    <property type="match status" value="1"/>
</dbReference>
<evidence type="ECO:0000313" key="8">
    <source>
        <dbReference type="Proteomes" id="UP000663882"/>
    </source>
</evidence>
<accession>A0A815F837</accession>
<evidence type="ECO:0000256" key="3">
    <source>
        <dbReference type="ARBA" id="ARBA00022989"/>
    </source>
</evidence>
<feature type="transmembrane region" description="Helical" evidence="5">
    <location>
        <begin position="264"/>
        <end position="282"/>
    </location>
</feature>
<sequence length="368" mass="40238">MKTLTLILMINEKTLTLILINVDKLELGIGYRSSIMITVAISVTGTIIFGQCIANISFVTHFLQSYAEARGTAAPVFRLISEKYETLVGERGIQLSGGEKQRVALARALVKKPVLLLLDEATSALDTASEKIVQDALDRACQAMNSPEWIFLVIGCVACATVGASQSLYALLLSKIVQFVAFAISGSKLTKRVRAKAFAILLRQEVAYFDRPENSSGSICARLSTNAIALQQMTGTRLGSIVETIAMFGFGILLGFWFNYQLTLVASLFTIVIFVIAGIHIVSEARVKKDMGHLLEQASSIVQQALEESEKDDSSRTSITIAHRLSTIRSCDLICVLSKGRIIESGTHTELIQQREVYYRMVVQSSSS</sequence>
<dbReference type="SUPFAM" id="SSF52540">
    <property type="entry name" value="P-loop containing nucleoside triphosphate hydrolases"/>
    <property type="match status" value="2"/>
</dbReference>
<dbReference type="EMBL" id="CAJNOO010003166">
    <property type="protein sequence ID" value="CAF1321953.1"/>
    <property type="molecule type" value="Genomic_DNA"/>
</dbReference>
<dbReference type="OrthoDB" id="6500128at2759"/>
<evidence type="ECO:0000259" key="6">
    <source>
        <dbReference type="PROSITE" id="PS50929"/>
    </source>
</evidence>
<dbReference type="GO" id="GO:0005524">
    <property type="term" value="F:ATP binding"/>
    <property type="evidence" value="ECO:0007669"/>
    <property type="project" value="InterPro"/>
</dbReference>
<evidence type="ECO:0000256" key="4">
    <source>
        <dbReference type="ARBA" id="ARBA00023136"/>
    </source>
</evidence>
<dbReference type="InterPro" id="IPR027417">
    <property type="entry name" value="P-loop_NTPase"/>
</dbReference>
<dbReference type="SUPFAM" id="SSF90123">
    <property type="entry name" value="ABC transporter transmembrane region"/>
    <property type="match status" value="1"/>
</dbReference>
<reference evidence="7" key="1">
    <citation type="submission" date="2021-02" db="EMBL/GenBank/DDBJ databases">
        <authorList>
            <person name="Nowell W R."/>
        </authorList>
    </citation>
    <scope>NUCLEOTIDE SEQUENCE</scope>
</reference>
<dbReference type="PROSITE" id="PS00211">
    <property type="entry name" value="ABC_TRANSPORTER_1"/>
    <property type="match status" value="1"/>
</dbReference>
<dbReference type="Gene3D" id="3.40.50.300">
    <property type="entry name" value="P-loop containing nucleotide triphosphate hydrolases"/>
    <property type="match status" value="1"/>
</dbReference>
<dbReference type="InterPro" id="IPR003439">
    <property type="entry name" value="ABC_transporter-like_ATP-bd"/>
</dbReference>
<evidence type="ECO:0000256" key="2">
    <source>
        <dbReference type="ARBA" id="ARBA00022692"/>
    </source>
</evidence>
<evidence type="ECO:0000256" key="5">
    <source>
        <dbReference type="SAM" id="Phobius"/>
    </source>
</evidence>
<comment type="subcellular location">
    <subcellularLocation>
        <location evidence="1">Membrane</location>
        <topology evidence="1">Multi-pass membrane protein</topology>
    </subcellularLocation>
</comment>
<dbReference type="InterPro" id="IPR017871">
    <property type="entry name" value="ABC_transporter-like_CS"/>
</dbReference>
<dbReference type="GO" id="GO:0016887">
    <property type="term" value="F:ATP hydrolysis activity"/>
    <property type="evidence" value="ECO:0007669"/>
    <property type="project" value="InterPro"/>
</dbReference>
<evidence type="ECO:0000256" key="1">
    <source>
        <dbReference type="ARBA" id="ARBA00004141"/>
    </source>
</evidence>
<dbReference type="Gene3D" id="1.20.1560.10">
    <property type="entry name" value="ABC transporter type 1, transmembrane domain"/>
    <property type="match status" value="1"/>
</dbReference>
<proteinExistence type="predicted"/>
<dbReference type="InterPro" id="IPR036640">
    <property type="entry name" value="ABC1_TM_sf"/>
</dbReference>
<dbReference type="Pfam" id="PF00005">
    <property type="entry name" value="ABC_tran"/>
    <property type="match status" value="1"/>
</dbReference>